<evidence type="ECO:0000313" key="3">
    <source>
        <dbReference type="EMBL" id="MBP2319347.1"/>
    </source>
</evidence>
<sequence>MQRLREVDALRALALLGILAANVWYFAEPEFLESGWRSAARDAPGDQLVSSATTLFVEGKAYVVFSFLFGLSFVWQWTSAQRAGVGEVGRSLRRFASLAVLGVIHGVLLFSGDILLAYAVLGCLLLGMRRVGARWAVLFGVVLLVGLPLLLVASAFLTLGGDGFSAPGAGDPEAARAAYAGGLSSYLSFQLEAYAWVMPNVLLGQGPMAFGAFLIGLAVGRAQLIERILGREIATARLITWMVPALVVGLMISWVAAQQLWGPPGSTDAAGASSAEEPAAELVGQTLIFLAGPVQAFGYVIAALLVLRSESFRGLTHRLAPAGQMSLSNYLGQSLVLALIFSGLGLGLAGQLSAAAVGAVVLILWTAQVILSALWLQHLRRGPMEVLVRAVTYGRLIPAGHPKAGHPKGGA</sequence>
<evidence type="ECO:0000313" key="4">
    <source>
        <dbReference type="Proteomes" id="UP001519331"/>
    </source>
</evidence>
<keyword evidence="1" id="KW-0812">Transmembrane</keyword>
<dbReference type="RefSeq" id="WP_210050464.1">
    <property type="nucleotide sequence ID" value="NZ_JAGINX010000001.1"/>
</dbReference>
<proteinExistence type="predicted"/>
<comment type="caution">
    <text evidence="3">The sequence shown here is derived from an EMBL/GenBank/DDBJ whole genome shotgun (WGS) entry which is preliminary data.</text>
</comment>
<evidence type="ECO:0000259" key="2">
    <source>
        <dbReference type="Pfam" id="PF04235"/>
    </source>
</evidence>
<dbReference type="PANTHER" id="PTHR30590:SF2">
    <property type="entry name" value="INNER MEMBRANE PROTEIN"/>
    <property type="match status" value="1"/>
</dbReference>
<feature type="transmembrane region" description="Helical" evidence="1">
    <location>
        <begin position="135"/>
        <end position="157"/>
    </location>
</feature>
<dbReference type="Proteomes" id="UP001519331">
    <property type="component" value="Unassembled WGS sequence"/>
</dbReference>
<reference evidence="3 4" key="1">
    <citation type="submission" date="2021-03" db="EMBL/GenBank/DDBJ databases">
        <title>Sequencing the genomes of 1000 actinobacteria strains.</title>
        <authorList>
            <person name="Klenk H.-P."/>
        </authorList>
    </citation>
    <scope>NUCLEOTIDE SEQUENCE [LARGE SCALE GENOMIC DNA]</scope>
    <source>
        <strain evidence="3 4">DSM 12544</strain>
    </source>
</reference>
<organism evidence="3 4">
    <name type="scientific">Nesterenkonia lacusekhoensis</name>
    <dbReference type="NCBI Taxonomy" id="150832"/>
    <lineage>
        <taxon>Bacteria</taxon>
        <taxon>Bacillati</taxon>
        <taxon>Actinomycetota</taxon>
        <taxon>Actinomycetes</taxon>
        <taxon>Micrococcales</taxon>
        <taxon>Micrococcaceae</taxon>
        <taxon>Nesterenkonia</taxon>
    </lineage>
</organism>
<feature type="transmembrane region" description="Helical" evidence="1">
    <location>
        <begin position="287"/>
        <end position="307"/>
    </location>
</feature>
<dbReference type="Pfam" id="PF04235">
    <property type="entry name" value="DUF418"/>
    <property type="match status" value="1"/>
</dbReference>
<feature type="transmembrane region" description="Helical" evidence="1">
    <location>
        <begin position="238"/>
        <end position="257"/>
    </location>
</feature>
<name>A0ABS4T4G3_9MICC</name>
<dbReference type="InterPro" id="IPR052529">
    <property type="entry name" value="Bact_Transport_Assoc"/>
</dbReference>
<gene>
    <name evidence="3" type="ORF">JOF45_002366</name>
</gene>
<keyword evidence="4" id="KW-1185">Reference proteome</keyword>
<accession>A0ABS4T4G3</accession>
<feature type="transmembrane region" description="Helical" evidence="1">
    <location>
        <begin position="95"/>
        <end position="128"/>
    </location>
</feature>
<feature type="transmembrane region" description="Helical" evidence="1">
    <location>
        <begin position="193"/>
        <end position="217"/>
    </location>
</feature>
<dbReference type="PANTHER" id="PTHR30590">
    <property type="entry name" value="INNER MEMBRANE PROTEIN"/>
    <property type="match status" value="1"/>
</dbReference>
<feature type="domain" description="DUF418" evidence="2">
    <location>
        <begin position="271"/>
        <end position="394"/>
    </location>
</feature>
<keyword evidence="1" id="KW-0472">Membrane</keyword>
<feature type="transmembrane region" description="Helical" evidence="1">
    <location>
        <begin position="327"/>
        <end position="348"/>
    </location>
</feature>
<evidence type="ECO:0000256" key="1">
    <source>
        <dbReference type="SAM" id="Phobius"/>
    </source>
</evidence>
<keyword evidence="1" id="KW-1133">Transmembrane helix</keyword>
<protein>
    <recommendedName>
        <fullName evidence="2">DUF418 domain-containing protein</fullName>
    </recommendedName>
</protein>
<dbReference type="EMBL" id="JAGINX010000001">
    <property type="protein sequence ID" value="MBP2319347.1"/>
    <property type="molecule type" value="Genomic_DNA"/>
</dbReference>
<feature type="transmembrane region" description="Helical" evidence="1">
    <location>
        <begin position="354"/>
        <end position="376"/>
    </location>
</feature>
<dbReference type="InterPro" id="IPR007349">
    <property type="entry name" value="DUF418"/>
</dbReference>